<proteinExistence type="predicted"/>
<sequence>MTMCGLTLTMFAYMSEKRQVKEDMWGTDL</sequence>
<dbReference type="HOGENOM" id="CLU_3408676_0_0_9"/>
<dbReference type="AlphaFoldDB" id="Q65EX5"/>
<gene>
    <name evidence="1" type="ordered locus">BL07060</name>
</gene>
<protein>
    <submittedName>
        <fullName evidence="1">Uncharacterized protein</fullName>
    </submittedName>
</protein>
<evidence type="ECO:0000313" key="2">
    <source>
        <dbReference type="Proteomes" id="UP000000606"/>
    </source>
</evidence>
<evidence type="ECO:0000313" key="1">
    <source>
        <dbReference type="EMBL" id="ABP97409.1"/>
    </source>
</evidence>
<dbReference type="EMBL" id="CP000002">
    <property type="protein sequence ID" value="ABP97409.1"/>
    <property type="molecule type" value="Genomic_DNA"/>
</dbReference>
<reference evidence="1 2" key="1">
    <citation type="journal article" date="2004" name="Genome Biol.">
        <title>Complete genome sequence of the industrial bacterium Bacillus licheniformis and comparisons with closely related Bacillus species.</title>
        <authorList>
            <person name="Rey M.W."/>
            <person name="Ramaiya P."/>
            <person name="Nelson B.A."/>
            <person name="Brody-Karpin S.D."/>
            <person name="Zaretsky E.J."/>
            <person name="Tang M."/>
            <person name="Lopez de Leon A."/>
            <person name="Xiang H."/>
            <person name="Gusti V."/>
            <person name="Clausen I.G."/>
            <person name="Olsen P.B."/>
            <person name="Rasmussen M.D."/>
            <person name="Andersen J.T."/>
            <person name="Jorgensen P.L."/>
            <person name="Larsen T.S."/>
            <person name="Sorokin A."/>
            <person name="Bolotin A."/>
            <person name="Lapidus A."/>
            <person name="Galleron N."/>
            <person name="Ehrlich S.D."/>
            <person name="Berka R.M."/>
        </authorList>
    </citation>
    <scope>NUCLEOTIDE SEQUENCE [LARGE SCALE GENOMIC DNA]</scope>
    <source>
        <strain evidence="2">ATCC 14580 / DSM 13 / JCM 2505 / CCUG 7422 / NBRC 12200 / NCIMB 9375 / NCTC 10341 / NRRL NRS-1264 / Gibson 46</strain>
    </source>
</reference>
<dbReference type="KEGG" id="bli:BL07060"/>
<organism evidence="1 2">
    <name type="scientific">Bacillus licheniformis (strain ATCC 14580 / DSM 13 / JCM 2505 / CCUG 7422 / NBRC 12200 / NCIMB 9375 / NCTC 10341 / NRRL NRS-1264 / Gibson 46)</name>
    <dbReference type="NCBI Taxonomy" id="279010"/>
    <lineage>
        <taxon>Bacteria</taxon>
        <taxon>Bacillati</taxon>
        <taxon>Bacillota</taxon>
        <taxon>Bacilli</taxon>
        <taxon>Bacillales</taxon>
        <taxon>Bacillaceae</taxon>
        <taxon>Bacillus</taxon>
    </lineage>
</organism>
<keyword evidence="2" id="KW-1185">Reference proteome</keyword>
<dbReference type="Proteomes" id="UP000000606">
    <property type="component" value="Chromosome"/>
</dbReference>
<accession>Q65EX5</accession>
<name>Q65EX5_BACLD</name>